<keyword evidence="2" id="KW-1185">Reference proteome</keyword>
<dbReference type="SUPFAM" id="SSF53067">
    <property type="entry name" value="Actin-like ATPase domain"/>
    <property type="match status" value="2"/>
</dbReference>
<evidence type="ECO:0000313" key="1">
    <source>
        <dbReference type="EMBL" id="KAH0961780.1"/>
    </source>
</evidence>
<reference evidence="1" key="1">
    <citation type="submission" date="2021-09" db="EMBL/GenBank/DDBJ databases">
        <title>A high-quality genome of the endoparasitic fungus Hirsutella rhossiliensis with a comparison of Hirsutella genomes reveals transposable elements contributing to genome size variation.</title>
        <authorList>
            <person name="Lin R."/>
            <person name="Jiao Y."/>
            <person name="Sun X."/>
            <person name="Ling J."/>
            <person name="Xie B."/>
            <person name="Cheng X."/>
        </authorList>
    </citation>
    <scope>NUCLEOTIDE SEQUENCE</scope>
    <source>
        <strain evidence="1">HR02</strain>
    </source>
</reference>
<protein>
    <submittedName>
        <fullName evidence="1">Hsp70 family chaperone</fullName>
    </submittedName>
</protein>
<dbReference type="EMBL" id="JAIZPD010000007">
    <property type="protein sequence ID" value="KAH0961780.1"/>
    <property type="molecule type" value="Genomic_DNA"/>
</dbReference>
<evidence type="ECO:0000313" key="2">
    <source>
        <dbReference type="Proteomes" id="UP000824596"/>
    </source>
</evidence>
<dbReference type="CDD" id="cd10170">
    <property type="entry name" value="ASKHA_NBD_HSP70"/>
    <property type="match status" value="1"/>
</dbReference>
<sequence length="518" mass="57846">MTILVAVDFGATFSTVAFAFANANVVEIVTDWGSGRSEEHVPSVLKRSYGDSFNYGFQAHNNGRQGEPICEWFKLGLCPEVEGERAVKGPPLHQDVLPAALNPVKGRECKKLVTEYLKHLHGATENYLGKTYDSNICGLPREYIVTVPAMWSERARQATSDCAAKALQTDPNKIQIVVDSKAAGLCALANMPQVGLEEGDTFVICDAGGITVDLASYTIKALSPHIQLDKSSDPWGGLCGSVFLDMTFVHYIQKELDGYVPNWEDKKNQKWLNSMREQFETRIKKDFTGEGPDDQVYQMDAFERRDSSKHGIKDNILEISATAIREHVFDPVIREVTYLVHNYLDAVTGGVKVVLLAGGFGQNRYLKKSLQLALSYRVKVYEIEKSQTAINKPIEYGVPEKLALTFETDDSKVRRSAVIQCKVCGFNGDPPPFYPHTPRYPNPHIIPLATLKIKLDRNELAGMPDNDIDVDGIRRYKVDFDVHVTLSSAKMTFVLCRGEKKYEPKDVPLYPFGYYGPS</sequence>
<dbReference type="PANTHER" id="PTHR14187">
    <property type="entry name" value="ALPHA KINASE/ELONGATION FACTOR 2 KINASE"/>
    <property type="match status" value="1"/>
</dbReference>
<dbReference type="AlphaFoldDB" id="A0A9P8MV19"/>
<dbReference type="OrthoDB" id="2963168at2759"/>
<dbReference type="GeneID" id="68355989"/>
<accession>A0A9P8MV19</accession>
<gene>
    <name evidence="1" type="ORF">HRG_06860</name>
</gene>
<organism evidence="1 2">
    <name type="scientific">Hirsutella rhossiliensis</name>
    <dbReference type="NCBI Taxonomy" id="111463"/>
    <lineage>
        <taxon>Eukaryota</taxon>
        <taxon>Fungi</taxon>
        <taxon>Dikarya</taxon>
        <taxon>Ascomycota</taxon>
        <taxon>Pezizomycotina</taxon>
        <taxon>Sordariomycetes</taxon>
        <taxon>Hypocreomycetidae</taxon>
        <taxon>Hypocreales</taxon>
        <taxon>Ophiocordycipitaceae</taxon>
        <taxon>Hirsutella</taxon>
    </lineage>
</organism>
<dbReference type="Gene3D" id="3.30.420.40">
    <property type="match status" value="1"/>
</dbReference>
<dbReference type="InterPro" id="IPR043129">
    <property type="entry name" value="ATPase_NBD"/>
</dbReference>
<dbReference type="PANTHER" id="PTHR14187:SF5">
    <property type="entry name" value="HEAT SHOCK 70 KDA PROTEIN 12A"/>
    <property type="match status" value="1"/>
</dbReference>
<proteinExistence type="predicted"/>
<name>A0A9P8MV19_9HYPO</name>
<dbReference type="Proteomes" id="UP000824596">
    <property type="component" value="Unassembled WGS sequence"/>
</dbReference>
<dbReference type="RefSeq" id="XP_044719293.1">
    <property type="nucleotide sequence ID" value="XM_044865331.1"/>
</dbReference>
<comment type="caution">
    <text evidence="1">The sequence shown here is derived from an EMBL/GenBank/DDBJ whole genome shotgun (WGS) entry which is preliminary data.</text>
</comment>